<evidence type="ECO:0000313" key="5">
    <source>
        <dbReference type="Proteomes" id="UP000277896"/>
    </source>
</evidence>
<dbReference type="Proteomes" id="UP000236162">
    <property type="component" value="Unassembled WGS sequence"/>
</dbReference>
<dbReference type="EMBL" id="CP032744">
    <property type="protein sequence ID" value="AYJ38931.1"/>
    <property type="molecule type" value="Genomic_DNA"/>
</dbReference>
<evidence type="ECO:0000313" key="4">
    <source>
        <dbReference type="Proteomes" id="UP000236162"/>
    </source>
</evidence>
<reference evidence="3 4" key="1">
    <citation type="submission" date="2017-04" db="EMBL/GenBank/DDBJ databases">
        <title>In vitro and in silico characterization of Lactobacillus paraplantarum D2-1, a starter culture for soymilk fermentation.</title>
        <authorList>
            <person name="Endo A."/>
            <person name="Sasaki F."/>
            <person name="Maeno S."/>
            <person name="Kanesaki Y."/>
            <person name="Kubota E."/>
            <person name="Torres G.A."/>
            <person name="Tomita S."/>
            <person name="Nakagawa J."/>
        </authorList>
    </citation>
    <scope>NUCLEOTIDE SEQUENCE [LARGE SCALE GENOMIC DNA]</scope>
    <source>
        <strain evidence="3 4">D2-1</strain>
    </source>
</reference>
<dbReference type="RefSeq" id="WP_056988261.1">
    <property type="nucleotide sequence ID" value="NZ_BDOR01000004.1"/>
</dbReference>
<dbReference type="Pfam" id="PF20765">
    <property type="entry name" value="Phage_tail_terminator_8"/>
    <property type="match status" value="1"/>
</dbReference>
<evidence type="ECO:0000313" key="1">
    <source>
        <dbReference type="EMBL" id="AYJ38877.1"/>
    </source>
</evidence>
<dbReference type="InterPro" id="IPR049254">
    <property type="entry name" value="Phage_tail_terminator"/>
</dbReference>
<name>A0AAD0X878_9LACO</name>
<proteinExistence type="predicted"/>
<dbReference type="AlphaFoldDB" id="A0AAD0X878"/>
<reference evidence="2 5" key="2">
    <citation type="submission" date="2018-10" db="EMBL/GenBank/DDBJ databases">
        <title>Genome seuquencing of Lactobacillus species.</title>
        <authorList>
            <person name="Baek C."/>
            <person name="Yi H."/>
        </authorList>
    </citation>
    <scope>NUCLEOTIDE SEQUENCE [LARGE SCALE GENOMIC DNA]</scope>
    <source>
        <strain evidence="2 5">DSM 10667</strain>
    </source>
</reference>
<sequence>MSFNVTKRIATQLAQLVPGLPIYREQQRGGFQEPSFFVEKLPTAIMPNLFGIQVRDNHFQLVYFPDPENPNEDMEMMEELLADNFVQLNDFAGITNRNFDHNDGALLMTFTVSFRAVPVDDGTKQETIDYRGGTKRE</sequence>
<dbReference type="Proteomes" id="UP000277896">
    <property type="component" value="Chromosome"/>
</dbReference>
<evidence type="ECO:0000313" key="2">
    <source>
        <dbReference type="EMBL" id="AYJ38931.1"/>
    </source>
</evidence>
<keyword evidence="4" id="KW-1185">Reference proteome</keyword>
<dbReference type="EMBL" id="CP032744">
    <property type="protein sequence ID" value="AYJ38877.1"/>
    <property type="molecule type" value="Genomic_DNA"/>
</dbReference>
<gene>
    <name evidence="1" type="ORF">LP667_08630</name>
    <name evidence="2" type="ORF">LP667_08925</name>
    <name evidence="3" type="ORF">LPPLD21_01230</name>
</gene>
<protein>
    <submittedName>
        <fullName evidence="2">Uncharacterized protein</fullName>
    </submittedName>
</protein>
<organism evidence="2 5">
    <name type="scientific">Lactiplantibacillus paraplantarum</name>
    <dbReference type="NCBI Taxonomy" id="60520"/>
    <lineage>
        <taxon>Bacteria</taxon>
        <taxon>Bacillati</taxon>
        <taxon>Bacillota</taxon>
        <taxon>Bacilli</taxon>
        <taxon>Lactobacillales</taxon>
        <taxon>Lactobacillaceae</taxon>
        <taxon>Lactiplantibacillus</taxon>
    </lineage>
</organism>
<dbReference type="EMBL" id="BDOR01000004">
    <property type="protein sequence ID" value="GBF01698.1"/>
    <property type="molecule type" value="Genomic_DNA"/>
</dbReference>
<accession>A0AAD0X878</accession>
<evidence type="ECO:0000313" key="3">
    <source>
        <dbReference type="EMBL" id="GBF01698.1"/>
    </source>
</evidence>